<dbReference type="InterPro" id="IPR002178">
    <property type="entry name" value="PTS_EIIA_type-2_dom"/>
</dbReference>
<sequence>MQLLNPSLIQLNVRASNWQAAIRKSAEPLVNQGFVTANYPERVIEIAQKDGPYIVIAPKIALSHAAVEDGAIKNGLGLSVLVKAVPFGNKVNDPVKLVFTLSSVGDDVHLNQMAELVNVLQKPGLIENIEQAQNIDDVVKLVNER</sequence>
<dbReference type="Pfam" id="PF00359">
    <property type="entry name" value="PTS_EIIA_2"/>
    <property type="match status" value="1"/>
</dbReference>
<keyword evidence="2" id="KW-0813">Transport</keyword>
<protein>
    <recommendedName>
        <fullName evidence="9">Ascorbate-specific PTS system EIIA component</fullName>
    </recommendedName>
    <alternativeName>
        <fullName evidence="10">Ascorbate-specific phosphotransferase enzyme IIA component</fullName>
    </alternativeName>
</protein>
<proteinExistence type="predicted"/>
<gene>
    <name evidence="12" type="ORF">ACFP1L_01460</name>
</gene>
<evidence type="ECO:0000256" key="8">
    <source>
        <dbReference type="ARBA" id="ARBA00037387"/>
    </source>
</evidence>
<keyword evidence="12" id="KW-0762">Sugar transport</keyword>
<evidence type="ECO:0000256" key="7">
    <source>
        <dbReference type="ARBA" id="ARBA00022777"/>
    </source>
</evidence>
<evidence type="ECO:0000256" key="1">
    <source>
        <dbReference type="ARBA" id="ARBA00004496"/>
    </source>
</evidence>
<dbReference type="PANTHER" id="PTHR36203:SF1">
    <property type="entry name" value="ASCORBATE-SPECIFIC PTS SYSTEM EIIA COMPONENT"/>
    <property type="match status" value="1"/>
</dbReference>
<keyword evidence="13" id="KW-1185">Reference proteome</keyword>
<reference evidence="13" key="1">
    <citation type="journal article" date="2019" name="Int. J. Syst. Evol. Microbiol.">
        <title>The Global Catalogue of Microorganisms (GCM) 10K type strain sequencing project: providing services to taxonomists for standard genome sequencing and annotation.</title>
        <authorList>
            <consortium name="The Broad Institute Genomics Platform"/>
            <consortium name="The Broad Institute Genome Sequencing Center for Infectious Disease"/>
            <person name="Wu L."/>
            <person name="Ma J."/>
        </authorList>
    </citation>
    <scope>NUCLEOTIDE SEQUENCE [LARGE SCALE GENOMIC DNA]</scope>
    <source>
        <strain evidence="13">CCM 8930</strain>
    </source>
</reference>
<keyword evidence="6" id="KW-0598">Phosphotransferase system</keyword>
<keyword evidence="4" id="KW-0597">Phosphoprotein</keyword>
<evidence type="ECO:0000313" key="12">
    <source>
        <dbReference type="EMBL" id="MFC6200561.1"/>
    </source>
</evidence>
<name>A0ABW1SG76_9LACO</name>
<evidence type="ECO:0000256" key="9">
    <source>
        <dbReference type="ARBA" id="ARBA00041175"/>
    </source>
</evidence>
<accession>A0ABW1SG76</accession>
<organism evidence="12 13">
    <name type="scientific">Lactiplantibacillus nangangensis</name>
    <dbReference type="NCBI Taxonomy" id="2559917"/>
    <lineage>
        <taxon>Bacteria</taxon>
        <taxon>Bacillati</taxon>
        <taxon>Bacillota</taxon>
        <taxon>Bacilli</taxon>
        <taxon>Lactobacillales</taxon>
        <taxon>Lactobacillaceae</taxon>
        <taxon>Lactiplantibacillus</taxon>
    </lineage>
</organism>
<dbReference type="Gene3D" id="3.40.930.10">
    <property type="entry name" value="Mannitol-specific EII, Chain A"/>
    <property type="match status" value="1"/>
</dbReference>
<feature type="domain" description="PTS EIIA type-2" evidence="11">
    <location>
        <begin position="2"/>
        <end position="145"/>
    </location>
</feature>
<evidence type="ECO:0000256" key="4">
    <source>
        <dbReference type="ARBA" id="ARBA00022553"/>
    </source>
</evidence>
<evidence type="ECO:0000256" key="2">
    <source>
        <dbReference type="ARBA" id="ARBA00022448"/>
    </source>
</evidence>
<dbReference type="InterPro" id="IPR051351">
    <property type="entry name" value="Ascorbate-PTS_EIIA_comp"/>
</dbReference>
<keyword evidence="3" id="KW-0963">Cytoplasm</keyword>
<dbReference type="PROSITE" id="PS51094">
    <property type="entry name" value="PTS_EIIA_TYPE_2"/>
    <property type="match status" value="1"/>
</dbReference>
<evidence type="ECO:0000259" key="11">
    <source>
        <dbReference type="PROSITE" id="PS51094"/>
    </source>
</evidence>
<evidence type="ECO:0000256" key="5">
    <source>
        <dbReference type="ARBA" id="ARBA00022679"/>
    </source>
</evidence>
<dbReference type="SUPFAM" id="SSF55804">
    <property type="entry name" value="Phoshotransferase/anion transport protein"/>
    <property type="match status" value="1"/>
</dbReference>
<keyword evidence="5" id="KW-0808">Transferase</keyword>
<dbReference type="Proteomes" id="UP001596171">
    <property type="component" value="Unassembled WGS sequence"/>
</dbReference>
<comment type="caution">
    <text evidence="12">The sequence shown here is derived from an EMBL/GenBank/DDBJ whole genome shotgun (WGS) entry which is preliminary data.</text>
</comment>
<keyword evidence="7" id="KW-0418">Kinase</keyword>
<dbReference type="PANTHER" id="PTHR36203">
    <property type="entry name" value="ASCORBATE-SPECIFIC PTS SYSTEM EIIA COMPONENT"/>
    <property type="match status" value="1"/>
</dbReference>
<dbReference type="EMBL" id="JBHSSE010000003">
    <property type="protein sequence ID" value="MFC6200561.1"/>
    <property type="molecule type" value="Genomic_DNA"/>
</dbReference>
<comment type="function">
    <text evidence="8">The phosphoenolpyruvate-dependent sugar phosphotransferase system (sugar PTS), a major carbohydrate active transport system, catalyzes the phosphorylation of incoming sugar substrates concomitantly with their translocation across the cell membrane. The enzyme II UlaABC PTS system is involved in ascorbate transport.</text>
</comment>
<comment type="subcellular location">
    <subcellularLocation>
        <location evidence="1">Cytoplasm</location>
    </subcellularLocation>
</comment>
<dbReference type="CDD" id="cd00211">
    <property type="entry name" value="PTS_IIA_fru"/>
    <property type="match status" value="1"/>
</dbReference>
<evidence type="ECO:0000256" key="3">
    <source>
        <dbReference type="ARBA" id="ARBA00022490"/>
    </source>
</evidence>
<dbReference type="RefSeq" id="WP_137614870.1">
    <property type="nucleotide sequence ID" value="NZ_BJDI01000001.1"/>
</dbReference>
<evidence type="ECO:0000313" key="13">
    <source>
        <dbReference type="Proteomes" id="UP001596171"/>
    </source>
</evidence>
<dbReference type="InterPro" id="IPR016152">
    <property type="entry name" value="PTrfase/Anion_transptr"/>
</dbReference>
<evidence type="ECO:0000256" key="10">
    <source>
        <dbReference type="ARBA" id="ARBA00042072"/>
    </source>
</evidence>
<evidence type="ECO:0000256" key="6">
    <source>
        <dbReference type="ARBA" id="ARBA00022683"/>
    </source>
</evidence>